<keyword evidence="1" id="KW-0812">Transmembrane</keyword>
<dbReference type="EMBL" id="JBBWWR010000007">
    <property type="protein sequence ID" value="KAK8963444.1"/>
    <property type="molecule type" value="Genomic_DNA"/>
</dbReference>
<accession>A0ABR2MIA7</accession>
<organism evidence="2 3">
    <name type="scientific">Platanthera guangdongensis</name>
    <dbReference type="NCBI Taxonomy" id="2320717"/>
    <lineage>
        <taxon>Eukaryota</taxon>
        <taxon>Viridiplantae</taxon>
        <taxon>Streptophyta</taxon>
        <taxon>Embryophyta</taxon>
        <taxon>Tracheophyta</taxon>
        <taxon>Spermatophyta</taxon>
        <taxon>Magnoliopsida</taxon>
        <taxon>Liliopsida</taxon>
        <taxon>Asparagales</taxon>
        <taxon>Orchidaceae</taxon>
        <taxon>Orchidoideae</taxon>
        <taxon>Orchideae</taxon>
        <taxon>Orchidinae</taxon>
        <taxon>Platanthera</taxon>
    </lineage>
</organism>
<gene>
    <name evidence="2" type="ORF">KSP40_PGU000456</name>
</gene>
<dbReference type="SUPFAM" id="SSF82185">
    <property type="entry name" value="Histone H3 K4-specific methyltransferase SET7/9 N-terminal domain"/>
    <property type="match status" value="1"/>
</dbReference>
<sequence length="166" mass="19022">MQSLPSSDSSKSIAMTPAAGHRRRFLPSAVAPTHRSALFTTVRFLRHHFCPLILVFFLLLLLLLSTTYSVYSNAFLADYLPIIIAFFYGLVRFLRHIIVVAFHVSDLGIRALRFSIKAFSFLKRRANRRTGLAVQPYRNSDAYEGELRRGMLHGSGVYYYCRGWNE</sequence>
<evidence type="ECO:0000313" key="2">
    <source>
        <dbReference type="EMBL" id="KAK8963444.1"/>
    </source>
</evidence>
<dbReference type="Proteomes" id="UP001412067">
    <property type="component" value="Unassembled WGS sequence"/>
</dbReference>
<evidence type="ECO:0000256" key="1">
    <source>
        <dbReference type="SAM" id="Phobius"/>
    </source>
</evidence>
<keyword evidence="3" id="KW-1185">Reference proteome</keyword>
<feature type="transmembrane region" description="Helical" evidence="1">
    <location>
        <begin position="49"/>
        <end position="70"/>
    </location>
</feature>
<protein>
    <submittedName>
        <fullName evidence="2">Uncharacterized protein</fullName>
    </submittedName>
</protein>
<keyword evidence="1" id="KW-1133">Transmembrane helix</keyword>
<proteinExistence type="predicted"/>
<comment type="caution">
    <text evidence="2">The sequence shown here is derived from an EMBL/GenBank/DDBJ whole genome shotgun (WGS) entry which is preliminary data.</text>
</comment>
<keyword evidence="1" id="KW-0472">Membrane</keyword>
<reference evidence="2 3" key="1">
    <citation type="journal article" date="2022" name="Nat. Plants">
        <title>Genomes of leafy and leafless Platanthera orchids illuminate the evolution of mycoheterotrophy.</title>
        <authorList>
            <person name="Li M.H."/>
            <person name="Liu K.W."/>
            <person name="Li Z."/>
            <person name="Lu H.C."/>
            <person name="Ye Q.L."/>
            <person name="Zhang D."/>
            <person name="Wang J.Y."/>
            <person name="Li Y.F."/>
            <person name="Zhong Z.M."/>
            <person name="Liu X."/>
            <person name="Yu X."/>
            <person name="Liu D.K."/>
            <person name="Tu X.D."/>
            <person name="Liu B."/>
            <person name="Hao Y."/>
            <person name="Liao X.Y."/>
            <person name="Jiang Y.T."/>
            <person name="Sun W.H."/>
            <person name="Chen J."/>
            <person name="Chen Y.Q."/>
            <person name="Ai Y."/>
            <person name="Zhai J.W."/>
            <person name="Wu S.S."/>
            <person name="Zhou Z."/>
            <person name="Hsiao Y.Y."/>
            <person name="Wu W.L."/>
            <person name="Chen Y.Y."/>
            <person name="Lin Y.F."/>
            <person name="Hsu J.L."/>
            <person name="Li C.Y."/>
            <person name="Wang Z.W."/>
            <person name="Zhao X."/>
            <person name="Zhong W.Y."/>
            <person name="Ma X.K."/>
            <person name="Ma L."/>
            <person name="Huang J."/>
            <person name="Chen G.Z."/>
            <person name="Huang M.Z."/>
            <person name="Huang L."/>
            <person name="Peng D.H."/>
            <person name="Luo Y.B."/>
            <person name="Zou S.Q."/>
            <person name="Chen S.P."/>
            <person name="Lan S."/>
            <person name="Tsai W.C."/>
            <person name="Van de Peer Y."/>
            <person name="Liu Z.J."/>
        </authorList>
    </citation>
    <scope>NUCLEOTIDE SEQUENCE [LARGE SCALE GENOMIC DNA]</scope>
    <source>
        <strain evidence="2">Lor288</strain>
    </source>
</reference>
<name>A0ABR2MIA7_9ASPA</name>
<evidence type="ECO:0000313" key="3">
    <source>
        <dbReference type="Proteomes" id="UP001412067"/>
    </source>
</evidence>
<feature type="transmembrane region" description="Helical" evidence="1">
    <location>
        <begin position="82"/>
        <end position="104"/>
    </location>
</feature>